<evidence type="ECO:0000313" key="3">
    <source>
        <dbReference type="Proteomes" id="UP000198460"/>
    </source>
</evidence>
<reference evidence="2 3" key="1">
    <citation type="submission" date="2017-04" db="EMBL/GenBank/DDBJ databases">
        <authorList>
            <person name="Afonso C.L."/>
            <person name="Miller P.J."/>
            <person name="Scott M.A."/>
            <person name="Spackman E."/>
            <person name="Goraichik I."/>
            <person name="Dimitrov K.M."/>
            <person name="Suarez D.L."/>
            <person name="Swayne D.E."/>
        </authorList>
    </citation>
    <scope>NUCLEOTIDE SEQUENCE [LARGE SCALE GENOMIC DNA]</scope>
    <source>
        <strain evidence="2">LMG 28154</strain>
    </source>
</reference>
<evidence type="ECO:0000313" key="2">
    <source>
        <dbReference type="EMBL" id="SMG02921.1"/>
    </source>
</evidence>
<keyword evidence="1" id="KW-1133">Transmembrane helix</keyword>
<keyword evidence="1" id="KW-0472">Membrane</keyword>
<keyword evidence="1" id="KW-0812">Transmembrane</keyword>
<organism evidence="2 3">
    <name type="scientific">Burkholderia singularis</name>
    <dbReference type="NCBI Taxonomy" id="1503053"/>
    <lineage>
        <taxon>Bacteria</taxon>
        <taxon>Pseudomonadati</taxon>
        <taxon>Pseudomonadota</taxon>
        <taxon>Betaproteobacteria</taxon>
        <taxon>Burkholderiales</taxon>
        <taxon>Burkholderiaceae</taxon>
        <taxon>Burkholderia</taxon>
        <taxon>pseudomallei group</taxon>
    </lineage>
</organism>
<feature type="transmembrane region" description="Helical" evidence="1">
    <location>
        <begin position="46"/>
        <end position="64"/>
    </location>
</feature>
<gene>
    <name evidence="2" type="ORF">BSIN_5185</name>
</gene>
<name>A0A238HBH3_9BURK</name>
<sequence length="96" mass="9897">MRGRVSIASVPRVPTARFGPDREPSGRGFISTRGARARRKEVAMKWMLIAVLCLSSAGCGLAAAPCRVASAGLKIVPVVGHVAAAPTDACADVIDP</sequence>
<dbReference type="Pfam" id="PF20487">
    <property type="entry name" value="DUF6726"/>
    <property type="match status" value="1"/>
</dbReference>
<accession>A0A238HBH3</accession>
<dbReference type="AlphaFoldDB" id="A0A238HBH3"/>
<proteinExistence type="predicted"/>
<dbReference type="EMBL" id="FXAN01000116">
    <property type="protein sequence ID" value="SMG02921.1"/>
    <property type="molecule type" value="Genomic_DNA"/>
</dbReference>
<dbReference type="InterPro" id="IPR046613">
    <property type="entry name" value="DUF6726"/>
</dbReference>
<dbReference type="Proteomes" id="UP000198460">
    <property type="component" value="Unassembled WGS sequence"/>
</dbReference>
<protein>
    <submittedName>
        <fullName evidence="2">Uncharacterized protein</fullName>
    </submittedName>
</protein>
<evidence type="ECO:0000256" key="1">
    <source>
        <dbReference type="SAM" id="Phobius"/>
    </source>
</evidence>